<evidence type="ECO:0000256" key="1">
    <source>
        <dbReference type="SAM" id="Phobius"/>
    </source>
</evidence>
<keyword evidence="1" id="KW-0812">Transmembrane</keyword>
<dbReference type="KEGG" id="pdj:D0907_17735"/>
<reference evidence="2 3" key="1">
    <citation type="submission" date="2018-08" db="EMBL/GenBank/DDBJ databases">
        <title>Draft genome sequence of Pseudoalteromonas donghaensis HJ51.</title>
        <authorList>
            <person name="Oh J."/>
            <person name="Roh D."/>
        </authorList>
    </citation>
    <scope>NUCLEOTIDE SEQUENCE [LARGE SCALE GENOMIC DNA]</scope>
    <source>
        <strain evidence="2 3">HJ51</strain>
        <plasmid evidence="2 3">unnamed1</plasmid>
    </source>
</reference>
<geneLocation type="plasmid" evidence="2 3">
    <name>unnamed1</name>
</geneLocation>
<sequence>MGVLGKLIIKIIKVFLLLLIAAAVIVGTYLGYLEYEKSQKLKAELNYKSEHEWVWHNEYRRIQIRYVDALGRSILRKVYKTEDHVIYAYKNDDYSLSAAVLFFTPCEPESEIITSQKFVSGKPKTLVCNPDGEALSFSVTWSDKSSDKLWEEQLDGFNLSVDFSDWDFTKLDQEITLSKAKSKSTPNKSIKQD</sequence>
<keyword evidence="1" id="KW-0472">Membrane</keyword>
<dbReference type="Proteomes" id="UP000264605">
    <property type="component" value="Plasmid unnamed1"/>
</dbReference>
<dbReference type="EMBL" id="CP032091">
    <property type="protein sequence ID" value="AXV67163.1"/>
    <property type="molecule type" value="Genomic_DNA"/>
</dbReference>
<evidence type="ECO:0000313" key="2">
    <source>
        <dbReference type="EMBL" id="AXV67163.1"/>
    </source>
</evidence>
<keyword evidence="2" id="KW-0614">Plasmid</keyword>
<protein>
    <submittedName>
        <fullName evidence="2">Uncharacterized protein</fullName>
    </submittedName>
</protein>
<accession>A0AAD0WE74</accession>
<name>A0AAD0WE74_9GAMM</name>
<dbReference type="AlphaFoldDB" id="A0AAD0WE74"/>
<feature type="transmembrane region" description="Helical" evidence="1">
    <location>
        <begin position="12"/>
        <end position="32"/>
    </location>
</feature>
<gene>
    <name evidence="2" type="ORF">D0907_17735</name>
</gene>
<proteinExistence type="predicted"/>
<evidence type="ECO:0000313" key="3">
    <source>
        <dbReference type="Proteomes" id="UP000264605"/>
    </source>
</evidence>
<organism evidence="2 3">
    <name type="scientific">Pseudoalteromonas lipolytica</name>
    <dbReference type="NCBI Taxonomy" id="570156"/>
    <lineage>
        <taxon>Bacteria</taxon>
        <taxon>Pseudomonadati</taxon>
        <taxon>Pseudomonadota</taxon>
        <taxon>Gammaproteobacteria</taxon>
        <taxon>Alteromonadales</taxon>
        <taxon>Pseudoalteromonadaceae</taxon>
        <taxon>Pseudoalteromonas</taxon>
    </lineage>
</organism>
<keyword evidence="1" id="KW-1133">Transmembrane helix</keyword>